<accession>A0ACD3A7P3</accession>
<dbReference type="EMBL" id="ML208640">
    <property type="protein sequence ID" value="TFK61651.1"/>
    <property type="molecule type" value="Genomic_DNA"/>
</dbReference>
<protein>
    <submittedName>
        <fullName evidence="1">Uncharacterized protein</fullName>
    </submittedName>
</protein>
<evidence type="ECO:0000313" key="1">
    <source>
        <dbReference type="EMBL" id="TFK61651.1"/>
    </source>
</evidence>
<organism evidence="1 2">
    <name type="scientific">Pluteus cervinus</name>
    <dbReference type="NCBI Taxonomy" id="181527"/>
    <lineage>
        <taxon>Eukaryota</taxon>
        <taxon>Fungi</taxon>
        <taxon>Dikarya</taxon>
        <taxon>Basidiomycota</taxon>
        <taxon>Agaricomycotina</taxon>
        <taxon>Agaricomycetes</taxon>
        <taxon>Agaricomycetidae</taxon>
        <taxon>Agaricales</taxon>
        <taxon>Pluteineae</taxon>
        <taxon>Pluteaceae</taxon>
        <taxon>Pluteus</taxon>
    </lineage>
</organism>
<dbReference type="Proteomes" id="UP000308600">
    <property type="component" value="Unassembled WGS sequence"/>
</dbReference>
<keyword evidence="2" id="KW-1185">Reference proteome</keyword>
<evidence type="ECO:0000313" key="2">
    <source>
        <dbReference type="Proteomes" id="UP000308600"/>
    </source>
</evidence>
<proteinExistence type="predicted"/>
<reference evidence="1 2" key="1">
    <citation type="journal article" date="2019" name="Nat. Ecol. Evol.">
        <title>Megaphylogeny resolves global patterns of mushroom evolution.</title>
        <authorList>
            <person name="Varga T."/>
            <person name="Krizsan K."/>
            <person name="Foldi C."/>
            <person name="Dima B."/>
            <person name="Sanchez-Garcia M."/>
            <person name="Sanchez-Ramirez S."/>
            <person name="Szollosi G.J."/>
            <person name="Szarkandi J.G."/>
            <person name="Papp V."/>
            <person name="Albert L."/>
            <person name="Andreopoulos W."/>
            <person name="Angelini C."/>
            <person name="Antonin V."/>
            <person name="Barry K.W."/>
            <person name="Bougher N.L."/>
            <person name="Buchanan P."/>
            <person name="Buyck B."/>
            <person name="Bense V."/>
            <person name="Catcheside P."/>
            <person name="Chovatia M."/>
            <person name="Cooper J."/>
            <person name="Damon W."/>
            <person name="Desjardin D."/>
            <person name="Finy P."/>
            <person name="Geml J."/>
            <person name="Haridas S."/>
            <person name="Hughes K."/>
            <person name="Justo A."/>
            <person name="Karasinski D."/>
            <person name="Kautmanova I."/>
            <person name="Kiss B."/>
            <person name="Kocsube S."/>
            <person name="Kotiranta H."/>
            <person name="LaButti K.M."/>
            <person name="Lechner B.E."/>
            <person name="Liimatainen K."/>
            <person name="Lipzen A."/>
            <person name="Lukacs Z."/>
            <person name="Mihaltcheva S."/>
            <person name="Morgado L.N."/>
            <person name="Niskanen T."/>
            <person name="Noordeloos M.E."/>
            <person name="Ohm R.A."/>
            <person name="Ortiz-Santana B."/>
            <person name="Ovrebo C."/>
            <person name="Racz N."/>
            <person name="Riley R."/>
            <person name="Savchenko A."/>
            <person name="Shiryaev A."/>
            <person name="Soop K."/>
            <person name="Spirin V."/>
            <person name="Szebenyi C."/>
            <person name="Tomsovsky M."/>
            <person name="Tulloss R.E."/>
            <person name="Uehling J."/>
            <person name="Grigoriev I.V."/>
            <person name="Vagvolgyi C."/>
            <person name="Papp T."/>
            <person name="Martin F.M."/>
            <person name="Miettinen O."/>
            <person name="Hibbett D.S."/>
            <person name="Nagy L.G."/>
        </authorList>
    </citation>
    <scope>NUCLEOTIDE SEQUENCE [LARGE SCALE GENOMIC DNA]</scope>
    <source>
        <strain evidence="1 2">NL-1719</strain>
    </source>
</reference>
<gene>
    <name evidence="1" type="ORF">BDN72DRAFT_965043</name>
</gene>
<sequence>MDTALVLPNELWEHIFNFLPRPSVLTMVIVNKEFHQLGRPRVWRTLKLCSSNPQNSERIQAVFNNPTLATFVKDITIAEPYYSPQSRASLLSTALRRISPFGNPPDINEIALAEFHAIKLAGKVLSHLTSVRNMRVSFPKNPMSFTGSYSPYMTLWASLVDHQSLYNIRSLQLTIDTYQVSYLSQCINQASPIFQNLEEFNLIVEFWSGCSYWWKTFTILLFIRQSIRYLSYDGKNPPTHSHFPATSFGYLPNLVRFYQGYAGKGWEKVDPDACQKFLMQHRKTLTHLILKGLEIDALEFLWPTAVDQNVYPRLDTIHLTSTAARQGNQPNGRCIPSFAPYADSLTTLSLLGPNLSYTDVEQLVMGLAKQRIGSKPTALLRRLRFTVSILTPELFDLLSEYLGDLRVMDLSFVLLAADKARSKGTRGYNKEVWDLIKTRSYPSWNLYHVDARNLNRLGPNGLRMRNKNLLRLLMEVVPSIEEVGEIDWSDVDGEKYFTDSSLGL</sequence>
<name>A0ACD3A7P3_9AGAR</name>